<feature type="non-terminal residue" evidence="3">
    <location>
        <position position="1"/>
    </location>
</feature>
<evidence type="ECO:0000313" key="3">
    <source>
        <dbReference type="EMBL" id="KJB15646.1"/>
    </source>
</evidence>
<sequence length="700" mass="78498">HSTETTKPRQRVYETKRRPNSKGHLWVFFKFPQTSKMETARLRLVFEDPNILSKSQKKQGLKRSWFILKPQHQTIFDLSSDLLHIFDLRKSCPNGLILSVCLSTSLFPSRTRHALIYIYILLPCYAIDFSLQMDGFVLPPFEPTCILKDKDIVSVKMKGGKSAEIIKAGNGMNYLEELETMERLPVKTGVKHLANEEFDKETGGYKSELEEDEQELAPLEDQAQVESTPIENMVSKKRKARDKLPSSRKKKSKLASAEKYPVSGDDGIDVRPKKSKSSHKKKVSINDKVVGKDKPADIQGEPENSSTPEIDETGDDKTNLGRSAQLQNTGKGSADELITTTEVKKLPSRSARRKKAKRRWLREQAKLVKEKPQSKELLGKDDQQSPAKENLKFSEECLQAISNNDVEDNVVPIVVRPGHIRFEPLEEEDAEQAIQHSQISVKTFQWNGITSKKKGQKWGMEKTPFLRRNDNNFSHVSSEMVDVNDKATVTNDMDFDKLMPYSSLPKEGDLVAYRLVELSSTWTPELCSFRVGEISHYDAESNRIMLTPVPGYPNASGKKTDEEASELPDTSLYGEDGSLEIDYSSLIDVRLVKLGNSNATIAIADDNNENYAQNQDVLTRQPNGSKEANSVSAASPAQANGAVNVWEEINQALSAKKAELSKEDGWSRADSSGRSAWSFRALRRSALGPTMAFLRAQNGI</sequence>
<organism evidence="3 4">
    <name type="scientific">Gossypium raimondii</name>
    <name type="common">Peruvian cotton</name>
    <name type="synonym">Gossypium klotzschianum subsp. raimondii</name>
    <dbReference type="NCBI Taxonomy" id="29730"/>
    <lineage>
        <taxon>Eukaryota</taxon>
        <taxon>Viridiplantae</taxon>
        <taxon>Streptophyta</taxon>
        <taxon>Embryophyta</taxon>
        <taxon>Tracheophyta</taxon>
        <taxon>Spermatophyta</taxon>
        <taxon>Magnoliopsida</taxon>
        <taxon>eudicotyledons</taxon>
        <taxon>Gunneridae</taxon>
        <taxon>Pentapetalae</taxon>
        <taxon>rosids</taxon>
        <taxon>malvids</taxon>
        <taxon>Malvales</taxon>
        <taxon>Malvaceae</taxon>
        <taxon>Malvoideae</taxon>
        <taxon>Gossypium</taxon>
    </lineage>
</organism>
<dbReference type="GO" id="GO:0015030">
    <property type="term" value="C:Cajal body"/>
    <property type="evidence" value="ECO:0007669"/>
    <property type="project" value="TreeGrafter"/>
</dbReference>
<feature type="compositionally biased region" description="Polar residues" evidence="1">
    <location>
        <begin position="320"/>
        <end position="331"/>
    </location>
</feature>
<evidence type="ECO:0000256" key="1">
    <source>
        <dbReference type="SAM" id="MobiDB-lite"/>
    </source>
</evidence>
<dbReference type="PANTHER" id="PTHR15197:SF0">
    <property type="entry name" value="COILIN"/>
    <property type="match status" value="1"/>
</dbReference>
<dbReference type="EMBL" id="CM001741">
    <property type="protein sequence ID" value="KJB15646.1"/>
    <property type="molecule type" value="Genomic_DNA"/>
</dbReference>
<evidence type="ECO:0000259" key="2">
    <source>
        <dbReference type="Pfam" id="PF23086"/>
    </source>
</evidence>
<dbReference type="GO" id="GO:0030619">
    <property type="term" value="F:U1 snRNA binding"/>
    <property type="evidence" value="ECO:0007669"/>
    <property type="project" value="EnsemblPlants"/>
</dbReference>
<protein>
    <recommendedName>
        <fullName evidence="2">Coilin tudor domain-containing protein</fullName>
    </recommendedName>
</protein>
<feature type="region of interest" description="Disordered" evidence="1">
    <location>
        <begin position="552"/>
        <end position="571"/>
    </location>
</feature>
<dbReference type="Proteomes" id="UP000032304">
    <property type="component" value="Chromosome 2"/>
</dbReference>
<accession>A0A0D2QFC4</accession>
<dbReference type="GO" id="GO:0030620">
    <property type="term" value="F:U2 snRNA binding"/>
    <property type="evidence" value="ECO:0007669"/>
    <property type="project" value="EnsemblPlants"/>
</dbReference>
<name>A0A0D2QFC4_GOSRA</name>
<feature type="compositionally biased region" description="Basic residues" evidence="1">
    <location>
        <begin position="346"/>
        <end position="360"/>
    </location>
</feature>
<reference evidence="3 4" key="1">
    <citation type="journal article" date="2012" name="Nature">
        <title>Repeated polyploidization of Gossypium genomes and the evolution of spinnable cotton fibres.</title>
        <authorList>
            <person name="Paterson A.H."/>
            <person name="Wendel J.F."/>
            <person name="Gundlach H."/>
            <person name="Guo H."/>
            <person name="Jenkins J."/>
            <person name="Jin D."/>
            <person name="Llewellyn D."/>
            <person name="Showmaker K.C."/>
            <person name="Shu S."/>
            <person name="Udall J."/>
            <person name="Yoo M.J."/>
            <person name="Byers R."/>
            <person name="Chen W."/>
            <person name="Doron-Faigenboim A."/>
            <person name="Duke M.V."/>
            <person name="Gong L."/>
            <person name="Grimwood J."/>
            <person name="Grover C."/>
            <person name="Grupp K."/>
            <person name="Hu G."/>
            <person name="Lee T.H."/>
            <person name="Li J."/>
            <person name="Lin L."/>
            <person name="Liu T."/>
            <person name="Marler B.S."/>
            <person name="Page J.T."/>
            <person name="Roberts A.W."/>
            <person name="Romanel E."/>
            <person name="Sanders W.S."/>
            <person name="Szadkowski E."/>
            <person name="Tan X."/>
            <person name="Tang H."/>
            <person name="Xu C."/>
            <person name="Wang J."/>
            <person name="Wang Z."/>
            <person name="Zhang D."/>
            <person name="Zhang L."/>
            <person name="Ashrafi H."/>
            <person name="Bedon F."/>
            <person name="Bowers J.E."/>
            <person name="Brubaker C.L."/>
            <person name="Chee P.W."/>
            <person name="Das S."/>
            <person name="Gingle A.R."/>
            <person name="Haigler C.H."/>
            <person name="Harker D."/>
            <person name="Hoffmann L.V."/>
            <person name="Hovav R."/>
            <person name="Jones D.C."/>
            <person name="Lemke C."/>
            <person name="Mansoor S."/>
            <person name="ur Rahman M."/>
            <person name="Rainville L.N."/>
            <person name="Rambani A."/>
            <person name="Reddy U.K."/>
            <person name="Rong J.K."/>
            <person name="Saranga Y."/>
            <person name="Scheffler B.E."/>
            <person name="Scheffler J.A."/>
            <person name="Stelly D.M."/>
            <person name="Triplett B.A."/>
            <person name="Van Deynze A."/>
            <person name="Vaslin M.F."/>
            <person name="Waghmare V.N."/>
            <person name="Walford S.A."/>
            <person name="Wright R.J."/>
            <person name="Zaki E.A."/>
            <person name="Zhang T."/>
            <person name="Dennis E.S."/>
            <person name="Mayer K.F."/>
            <person name="Peterson D.G."/>
            <person name="Rokhsar D.S."/>
            <person name="Wang X."/>
            <person name="Schmutz J."/>
        </authorList>
    </citation>
    <scope>NUCLEOTIDE SEQUENCE [LARGE SCALE GENOMIC DNA]</scope>
</reference>
<dbReference type="InterPro" id="IPR024822">
    <property type="entry name" value="Coilin"/>
</dbReference>
<feature type="compositionally biased region" description="Basic residues" evidence="1">
    <location>
        <begin position="273"/>
        <end position="283"/>
    </location>
</feature>
<dbReference type="Gramene" id="KJB15646">
    <property type="protein sequence ID" value="KJB15646"/>
    <property type="gene ID" value="B456_002G188300"/>
</dbReference>
<dbReference type="AlphaFoldDB" id="A0A0D2QFC4"/>
<dbReference type="InterPro" id="IPR056398">
    <property type="entry name" value="Tudor_Coilin"/>
</dbReference>
<proteinExistence type="predicted"/>
<keyword evidence="4" id="KW-1185">Reference proteome</keyword>
<dbReference type="eggNOG" id="ENOG502QVBB">
    <property type="taxonomic scope" value="Eukaryota"/>
</dbReference>
<dbReference type="Pfam" id="PF23086">
    <property type="entry name" value="Tudor_Coilin"/>
    <property type="match status" value="1"/>
</dbReference>
<gene>
    <name evidence="3" type="ORF">B456_002G188300</name>
</gene>
<feature type="region of interest" description="Disordered" evidence="1">
    <location>
        <begin position="201"/>
        <end position="389"/>
    </location>
</feature>
<feature type="compositionally biased region" description="Basic residues" evidence="1">
    <location>
        <begin position="235"/>
        <end position="253"/>
    </location>
</feature>
<dbReference type="PANTHER" id="PTHR15197">
    <property type="entry name" value="COILIN P80"/>
    <property type="match status" value="1"/>
</dbReference>
<dbReference type="GO" id="GO:0000387">
    <property type="term" value="P:spliceosomal snRNP assembly"/>
    <property type="evidence" value="ECO:0007669"/>
    <property type="project" value="TreeGrafter"/>
</dbReference>
<feature type="domain" description="Coilin tudor" evidence="2">
    <location>
        <begin position="492"/>
        <end position="593"/>
    </location>
</feature>
<evidence type="ECO:0000313" key="4">
    <source>
        <dbReference type="Proteomes" id="UP000032304"/>
    </source>
</evidence>
<feature type="compositionally biased region" description="Basic and acidic residues" evidence="1">
    <location>
        <begin position="361"/>
        <end position="389"/>
    </location>
</feature>